<dbReference type="SUPFAM" id="SSF54637">
    <property type="entry name" value="Thioesterase/thiol ester dehydrase-isomerase"/>
    <property type="match status" value="1"/>
</dbReference>
<dbReference type="GO" id="GO:0047617">
    <property type="term" value="F:fatty acyl-CoA hydrolase activity"/>
    <property type="evidence" value="ECO:0007669"/>
    <property type="project" value="InterPro"/>
</dbReference>
<reference evidence="4 5" key="1">
    <citation type="journal article" date="2014" name="Am. J. Bot.">
        <title>Genome assembly and annotation for red clover (Trifolium pratense; Fabaceae).</title>
        <authorList>
            <person name="Istvanek J."/>
            <person name="Jaros M."/>
            <person name="Krenek A."/>
            <person name="Repkova J."/>
        </authorList>
    </citation>
    <scope>NUCLEOTIDE SEQUENCE [LARGE SCALE GENOMIC DNA]</scope>
    <source>
        <strain evidence="5">cv. Tatra</strain>
        <tissue evidence="4">Young leaves</tissue>
    </source>
</reference>
<dbReference type="Pfam" id="PF03061">
    <property type="entry name" value="4HBT"/>
    <property type="match status" value="1"/>
</dbReference>
<dbReference type="AlphaFoldDB" id="A0A2K3JVD7"/>
<organism evidence="4 5">
    <name type="scientific">Trifolium pratense</name>
    <name type="common">Red clover</name>
    <dbReference type="NCBI Taxonomy" id="57577"/>
    <lineage>
        <taxon>Eukaryota</taxon>
        <taxon>Viridiplantae</taxon>
        <taxon>Streptophyta</taxon>
        <taxon>Embryophyta</taxon>
        <taxon>Tracheophyta</taxon>
        <taxon>Spermatophyta</taxon>
        <taxon>Magnoliopsida</taxon>
        <taxon>eudicotyledons</taxon>
        <taxon>Gunneridae</taxon>
        <taxon>Pentapetalae</taxon>
        <taxon>rosids</taxon>
        <taxon>fabids</taxon>
        <taxon>Fabales</taxon>
        <taxon>Fabaceae</taxon>
        <taxon>Papilionoideae</taxon>
        <taxon>50 kb inversion clade</taxon>
        <taxon>NPAAA clade</taxon>
        <taxon>Hologalegina</taxon>
        <taxon>IRL clade</taxon>
        <taxon>Trifolieae</taxon>
        <taxon>Trifolium</taxon>
    </lineage>
</organism>
<dbReference type="InterPro" id="IPR029069">
    <property type="entry name" value="HotDog_dom_sf"/>
</dbReference>
<gene>
    <name evidence="4" type="ORF">L195_g058982</name>
</gene>
<dbReference type="PANTHER" id="PTHR21660">
    <property type="entry name" value="THIOESTERASE SUPERFAMILY MEMBER-RELATED"/>
    <property type="match status" value="1"/>
</dbReference>
<dbReference type="InterPro" id="IPR003736">
    <property type="entry name" value="PAAI_dom"/>
</dbReference>
<sequence>MELESVKRYLEKGGETASTVNELPLRFIEPIIMGSLRVDLIEPGRVICSMKIPPRLLNSGNSLHGGATATLVDVVGSAAIPASGHPGLTGVSVEINVSYLDAAYAD</sequence>
<feature type="non-terminal residue" evidence="4">
    <location>
        <position position="106"/>
    </location>
</feature>
<dbReference type="PANTHER" id="PTHR21660:SF47">
    <property type="entry name" value="F19P19.27 PROTEIN"/>
    <property type="match status" value="1"/>
</dbReference>
<keyword evidence="2" id="KW-0378">Hydrolase</keyword>
<evidence type="ECO:0000313" key="5">
    <source>
        <dbReference type="Proteomes" id="UP000236291"/>
    </source>
</evidence>
<reference evidence="4 5" key="2">
    <citation type="journal article" date="2017" name="Front. Plant Sci.">
        <title>Gene Classification and Mining of Molecular Markers Useful in Red Clover (Trifolium pratense) Breeding.</title>
        <authorList>
            <person name="Istvanek J."/>
            <person name="Dluhosova J."/>
            <person name="Dluhos P."/>
            <person name="Patkova L."/>
            <person name="Nedelnik J."/>
            <person name="Repkova J."/>
        </authorList>
    </citation>
    <scope>NUCLEOTIDE SEQUENCE [LARGE SCALE GENOMIC DNA]</scope>
    <source>
        <strain evidence="5">cv. Tatra</strain>
        <tissue evidence="4">Young leaves</tissue>
    </source>
</reference>
<evidence type="ECO:0000256" key="2">
    <source>
        <dbReference type="ARBA" id="ARBA00022801"/>
    </source>
</evidence>
<protein>
    <submittedName>
        <fullName evidence="4">Acyl-coenzyme A thioesterase 13-like protein</fullName>
    </submittedName>
</protein>
<dbReference type="NCBIfam" id="TIGR00369">
    <property type="entry name" value="unchar_dom_1"/>
    <property type="match status" value="1"/>
</dbReference>
<evidence type="ECO:0000313" key="4">
    <source>
        <dbReference type="EMBL" id="PNX58017.1"/>
    </source>
</evidence>
<comment type="caution">
    <text evidence="4">The sequence shown here is derived from an EMBL/GenBank/DDBJ whole genome shotgun (WGS) entry which is preliminary data.</text>
</comment>
<evidence type="ECO:0000259" key="3">
    <source>
        <dbReference type="Pfam" id="PF03061"/>
    </source>
</evidence>
<dbReference type="Proteomes" id="UP000236291">
    <property type="component" value="Unassembled WGS sequence"/>
</dbReference>
<dbReference type="EMBL" id="ASHM01125914">
    <property type="protein sequence ID" value="PNX58017.1"/>
    <property type="molecule type" value="Genomic_DNA"/>
</dbReference>
<dbReference type="Gene3D" id="3.10.129.10">
    <property type="entry name" value="Hotdog Thioesterase"/>
    <property type="match status" value="1"/>
</dbReference>
<dbReference type="InterPro" id="IPR039298">
    <property type="entry name" value="ACOT13"/>
</dbReference>
<proteinExistence type="inferred from homology"/>
<evidence type="ECO:0000256" key="1">
    <source>
        <dbReference type="ARBA" id="ARBA00008324"/>
    </source>
</evidence>
<dbReference type="InterPro" id="IPR006683">
    <property type="entry name" value="Thioestr_dom"/>
</dbReference>
<accession>A0A2K3JVD7</accession>
<feature type="domain" description="Thioesterase" evidence="3">
    <location>
        <begin position="61"/>
        <end position="104"/>
    </location>
</feature>
<dbReference type="STRING" id="57577.A0A2K3JVD7"/>
<dbReference type="CDD" id="cd03443">
    <property type="entry name" value="PaaI_thioesterase"/>
    <property type="match status" value="1"/>
</dbReference>
<dbReference type="ExpressionAtlas" id="A0A2K3JVD7">
    <property type="expression patterns" value="baseline"/>
</dbReference>
<name>A0A2K3JVD7_TRIPR</name>
<comment type="similarity">
    <text evidence="1">Belongs to the thioesterase PaaI family.</text>
</comment>